<dbReference type="GeneID" id="64054576"/>
<sequence>MEQITNVEQLAAGFYLVTTDVYKKKFLEQKNKRTQPTIGEVTGDWQQLPYLSLKENILLGVEKTKRPKLLSYVKLAEINPRLFTKQKNELSQIDKIKLQFVHLLLKENSIIYLHDCFDQMTVGQMQWLLGFCHQLVQKYSLRILLFSKNEQLLHSINIDEIL</sequence>
<comment type="caution">
    <text evidence="1">The sequence shown here is derived from an EMBL/GenBank/DDBJ whole genome shotgun (WGS) entry which is preliminary data.</text>
</comment>
<evidence type="ECO:0000313" key="2">
    <source>
        <dbReference type="Proteomes" id="UP000236214"/>
    </source>
</evidence>
<dbReference type="RefSeq" id="WP_014124204.1">
    <property type="nucleotide sequence ID" value="NZ_BAABQP010000026.1"/>
</dbReference>
<protein>
    <submittedName>
        <fullName evidence="1">Uncharacterized protein</fullName>
    </submittedName>
</protein>
<reference evidence="1 2" key="1">
    <citation type="submission" date="2016-05" db="EMBL/GenBank/DDBJ databases">
        <title>Whole genome sequencing of Tetragenococcus halophilus subsp. halophilus NISL 7118.</title>
        <authorList>
            <person name="Shiwa Y."/>
            <person name="Nishimura I."/>
            <person name="Yoshikawa H."/>
            <person name="Koyama Y."/>
            <person name="Oguma T."/>
        </authorList>
    </citation>
    <scope>NUCLEOTIDE SEQUENCE [LARGE SCALE GENOMIC DNA]</scope>
    <source>
        <strain evidence="1 2">NISL 7118</strain>
    </source>
</reference>
<proteinExistence type="predicted"/>
<keyword evidence="2" id="KW-1185">Reference proteome</keyword>
<organism evidence="1 2">
    <name type="scientific">Tetragenococcus halophilus subsp. halophilus</name>
    <dbReference type="NCBI Taxonomy" id="1513897"/>
    <lineage>
        <taxon>Bacteria</taxon>
        <taxon>Bacillati</taxon>
        <taxon>Bacillota</taxon>
        <taxon>Bacilli</taxon>
        <taxon>Lactobacillales</taxon>
        <taxon>Enterococcaceae</taxon>
        <taxon>Tetragenococcus</taxon>
    </lineage>
</organism>
<dbReference type="EMBL" id="BDEC01000017">
    <property type="protein sequence ID" value="GBD67698.1"/>
    <property type="molecule type" value="Genomic_DNA"/>
</dbReference>
<accession>A0A2H6D9T3</accession>
<dbReference type="Proteomes" id="UP000236214">
    <property type="component" value="Unassembled WGS sequence"/>
</dbReference>
<name>A0A2H6D9T3_TETHA</name>
<gene>
    <name evidence="1" type="ORF">TEHN7118_0504</name>
</gene>
<dbReference type="AlphaFoldDB" id="A0A2H6D9T3"/>
<evidence type="ECO:0000313" key="1">
    <source>
        <dbReference type="EMBL" id="GBD67698.1"/>
    </source>
</evidence>